<sequence>MAHSIDRSALVFHSSERMYNIVNDISSYPAFLPWCSDALILSHDDREMVATLGVAKGSMRQQFTTRNCFVQHNEIKMELVEGPFRYLSGVWQFKPLETTACKVMLKLDFDFDNQLAKMALASIFNQAANTMVDAFCKRANEVYGR</sequence>
<evidence type="ECO:0000313" key="5">
    <source>
        <dbReference type="Proteomes" id="UP001164472"/>
    </source>
</evidence>
<dbReference type="EMBL" id="CP101527">
    <property type="protein sequence ID" value="UZW74225.1"/>
    <property type="molecule type" value="Genomic_DNA"/>
</dbReference>
<evidence type="ECO:0000256" key="2">
    <source>
        <dbReference type="ARBA" id="ARBA00022649"/>
    </source>
</evidence>
<dbReference type="PANTHER" id="PTHR12901:SF10">
    <property type="entry name" value="COENZYME Q-BINDING PROTEIN COQ10, MITOCHONDRIAL"/>
    <property type="match status" value="1"/>
</dbReference>
<dbReference type="AlphaFoldDB" id="A0A9E8KPI9"/>
<feature type="domain" description="Coenzyme Q-binding protein COQ10 START" evidence="3">
    <location>
        <begin position="13"/>
        <end position="136"/>
    </location>
</feature>
<keyword evidence="2" id="KW-1277">Toxin-antitoxin system</keyword>
<dbReference type="Proteomes" id="UP001164472">
    <property type="component" value="Chromosome"/>
</dbReference>
<gene>
    <name evidence="4" type="ORF">NNL22_14525</name>
</gene>
<dbReference type="SUPFAM" id="SSF55961">
    <property type="entry name" value="Bet v1-like"/>
    <property type="match status" value="1"/>
</dbReference>
<dbReference type="GO" id="GO:0045333">
    <property type="term" value="P:cellular respiration"/>
    <property type="evidence" value="ECO:0007669"/>
    <property type="project" value="InterPro"/>
</dbReference>
<dbReference type="InterPro" id="IPR044996">
    <property type="entry name" value="COQ10-like"/>
</dbReference>
<reference evidence="4" key="1">
    <citation type="submission" date="2022-07" db="EMBL/GenBank/DDBJ databases">
        <title>Alkalimarinus sp. nov., isolated from gut of a Alitta virens.</title>
        <authorList>
            <person name="Yang A.I."/>
            <person name="Shin N.-R."/>
        </authorList>
    </citation>
    <scope>NUCLEOTIDE SEQUENCE</scope>
    <source>
        <strain evidence="4">FA028</strain>
    </source>
</reference>
<dbReference type="Pfam" id="PF03364">
    <property type="entry name" value="Polyketide_cyc"/>
    <property type="match status" value="1"/>
</dbReference>
<dbReference type="RefSeq" id="WP_251811174.1">
    <property type="nucleotide sequence ID" value="NZ_CP101527.1"/>
</dbReference>
<protein>
    <submittedName>
        <fullName evidence="4">Type II toxin-antitoxin system RatA family toxin</fullName>
    </submittedName>
</protein>
<dbReference type="CDD" id="cd07813">
    <property type="entry name" value="COQ10p_like"/>
    <property type="match status" value="1"/>
</dbReference>
<dbReference type="KEGG" id="asem:NNL22_14525"/>
<dbReference type="InterPro" id="IPR023393">
    <property type="entry name" value="START-like_dom_sf"/>
</dbReference>
<keyword evidence="5" id="KW-1185">Reference proteome</keyword>
<evidence type="ECO:0000313" key="4">
    <source>
        <dbReference type="EMBL" id="UZW74225.1"/>
    </source>
</evidence>
<proteinExistence type="inferred from homology"/>
<name>A0A9E8KPI9_9ALTE</name>
<evidence type="ECO:0000256" key="1">
    <source>
        <dbReference type="ARBA" id="ARBA00008918"/>
    </source>
</evidence>
<dbReference type="Gene3D" id="3.30.530.20">
    <property type="match status" value="1"/>
</dbReference>
<evidence type="ECO:0000259" key="3">
    <source>
        <dbReference type="Pfam" id="PF03364"/>
    </source>
</evidence>
<dbReference type="GO" id="GO:0048039">
    <property type="term" value="F:ubiquinone binding"/>
    <property type="evidence" value="ECO:0007669"/>
    <property type="project" value="InterPro"/>
</dbReference>
<accession>A0A9E8KPI9</accession>
<dbReference type="PANTHER" id="PTHR12901">
    <property type="entry name" value="SPERM PROTEIN HOMOLOG"/>
    <property type="match status" value="1"/>
</dbReference>
<comment type="similarity">
    <text evidence="1">Belongs to the ribosome association toxin RatA family.</text>
</comment>
<organism evidence="4 5">
    <name type="scientific">Alkalimarinus sediminis</name>
    <dbReference type="NCBI Taxonomy" id="1632866"/>
    <lineage>
        <taxon>Bacteria</taxon>
        <taxon>Pseudomonadati</taxon>
        <taxon>Pseudomonadota</taxon>
        <taxon>Gammaproteobacteria</taxon>
        <taxon>Alteromonadales</taxon>
        <taxon>Alteromonadaceae</taxon>
        <taxon>Alkalimarinus</taxon>
    </lineage>
</organism>
<dbReference type="InterPro" id="IPR005031">
    <property type="entry name" value="COQ10_START"/>
</dbReference>